<evidence type="ECO:0000256" key="1">
    <source>
        <dbReference type="SAM" id="MobiDB-lite"/>
    </source>
</evidence>
<dbReference type="OrthoDB" id="7247547at2"/>
<feature type="transmembrane region" description="Helical" evidence="2">
    <location>
        <begin position="16"/>
        <end position="34"/>
    </location>
</feature>
<keyword evidence="2" id="KW-0472">Membrane</keyword>
<comment type="caution">
    <text evidence="3">The sequence shown here is derived from an EMBL/GenBank/DDBJ whole genome shotgun (WGS) entry which is preliminary data.</text>
</comment>
<accession>A0A4R8DHQ1</accession>
<reference evidence="3 4" key="1">
    <citation type="submission" date="2019-03" db="EMBL/GenBank/DDBJ databases">
        <title>Genomic Encyclopedia of Type Strains, Phase IV (KMG-IV): sequencing the most valuable type-strain genomes for metagenomic binning, comparative biology and taxonomic classification.</title>
        <authorList>
            <person name="Goeker M."/>
        </authorList>
    </citation>
    <scope>NUCLEOTIDE SEQUENCE [LARGE SCALE GENOMIC DNA]</scope>
    <source>
        <strain evidence="3 4">DSM 100059</strain>
    </source>
</reference>
<evidence type="ECO:0000256" key="2">
    <source>
        <dbReference type="SAM" id="Phobius"/>
    </source>
</evidence>
<name>A0A4R8DHQ1_9BACT</name>
<protein>
    <submittedName>
        <fullName evidence="3">Uncharacterized protein</fullName>
    </submittedName>
</protein>
<dbReference type="AlphaFoldDB" id="A0A4R8DHQ1"/>
<feature type="region of interest" description="Disordered" evidence="1">
    <location>
        <begin position="364"/>
        <end position="404"/>
    </location>
</feature>
<dbReference type="RefSeq" id="WP_133998405.1">
    <property type="nucleotide sequence ID" value="NZ_SODV01000002.1"/>
</dbReference>
<feature type="transmembrane region" description="Helical" evidence="2">
    <location>
        <begin position="55"/>
        <end position="75"/>
    </location>
</feature>
<keyword evidence="2" id="KW-0812">Transmembrane</keyword>
<sequence length="643" mass="70227">MIKLLTDLPWTTIGEILIYLVSALLLVYFTVISATDLQMIKSKVLRDRDAEILQYYFLPTASLTIQAVAEVSIIVGSNTGLIVGLTLANLVLESKVNIEPDTENTIAVSYVPFIFANDEVDVTTNDLGLLQNVAFTSDDRVTSVVAEIADLPKALLGRGAEMRDSERIEQVTEPTIYRKETFKNTFIITAGEMETGSFKRQWTLRTDGLAFGQDNQLQLVLEASFATGRKNGLKADVYNGLLTRPLVKRTIPISVTQVNGPRLLTGNTFNITALVPDVSTVLTVPMKRYFFVKVKSNPAFSNGLLQKMHLEKPSEAEAFISIPVRLLKAIFSIPSELFHFRITRLQEQNALETELKKARALQDNTAAPQRPGPLAAADQPTTPPEIQDGTKFGNLPSPPGKTGSIRNAAGPMKLMARMAKGASAALGAPKVPCQWYSKFNGIWGYYGNKTANTCTAAAAAHLIISWKAVNNPANVALPLVSAVLDAYTKAGGTADGLSIFNMLFYWQDKGIGGDIVGDFQKVKANDFDTLKMATFWYGGSLVSLNLPGTIQDDAASTRWSIPAGDPPGKSLHTVTVLGYDTDDTIFAVSWGRIVTIDRSFYEKYNQETWVAISTTDWLNGEVSPSDATEEALEQQITTFSQQV</sequence>
<dbReference type="Proteomes" id="UP000294498">
    <property type="component" value="Unassembled WGS sequence"/>
</dbReference>
<keyword evidence="2" id="KW-1133">Transmembrane helix</keyword>
<proteinExistence type="predicted"/>
<keyword evidence="4" id="KW-1185">Reference proteome</keyword>
<gene>
    <name evidence="3" type="ORF">EDB95_4824</name>
</gene>
<organism evidence="3 4">
    <name type="scientific">Dinghuibacter silviterrae</name>
    <dbReference type="NCBI Taxonomy" id="1539049"/>
    <lineage>
        <taxon>Bacteria</taxon>
        <taxon>Pseudomonadati</taxon>
        <taxon>Bacteroidota</taxon>
        <taxon>Chitinophagia</taxon>
        <taxon>Chitinophagales</taxon>
        <taxon>Chitinophagaceae</taxon>
        <taxon>Dinghuibacter</taxon>
    </lineage>
</organism>
<evidence type="ECO:0000313" key="3">
    <source>
        <dbReference type="EMBL" id="TDW96988.1"/>
    </source>
</evidence>
<dbReference type="EMBL" id="SODV01000002">
    <property type="protein sequence ID" value="TDW96988.1"/>
    <property type="molecule type" value="Genomic_DNA"/>
</dbReference>
<evidence type="ECO:0000313" key="4">
    <source>
        <dbReference type="Proteomes" id="UP000294498"/>
    </source>
</evidence>